<accession>A0ABQ4ZQD0</accession>
<proteinExistence type="predicted"/>
<gene>
    <name evidence="1" type="ORF">Tco_0799458</name>
</gene>
<name>A0ABQ4ZQD0_9ASTR</name>
<evidence type="ECO:0000313" key="1">
    <source>
        <dbReference type="EMBL" id="GJS92490.1"/>
    </source>
</evidence>
<keyword evidence="2" id="KW-1185">Reference proteome</keyword>
<comment type="caution">
    <text evidence="1">The sequence shown here is derived from an EMBL/GenBank/DDBJ whole genome shotgun (WGS) entry which is preliminary data.</text>
</comment>
<dbReference type="Proteomes" id="UP001151760">
    <property type="component" value="Unassembled WGS sequence"/>
</dbReference>
<organism evidence="1 2">
    <name type="scientific">Tanacetum coccineum</name>
    <dbReference type="NCBI Taxonomy" id="301880"/>
    <lineage>
        <taxon>Eukaryota</taxon>
        <taxon>Viridiplantae</taxon>
        <taxon>Streptophyta</taxon>
        <taxon>Embryophyta</taxon>
        <taxon>Tracheophyta</taxon>
        <taxon>Spermatophyta</taxon>
        <taxon>Magnoliopsida</taxon>
        <taxon>eudicotyledons</taxon>
        <taxon>Gunneridae</taxon>
        <taxon>Pentapetalae</taxon>
        <taxon>asterids</taxon>
        <taxon>campanulids</taxon>
        <taxon>Asterales</taxon>
        <taxon>Asteraceae</taxon>
        <taxon>Asteroideae</taxon>
        <taxon>Anthemideae</taxon>
        <taxon>Anthemidinae</taxon>
        <taxon>Tanacetum</taxon>
    </lineage>
</organism>
<reference evidence="1" key="2">
    <citation type="submission" date="2022-01" db="EMBL/GenBank/DDBJ databases">
        <authorList>
            <person name="Yamashiro T."/>
            <person name="Shiraishi A."/>
            <person name="Satake H."/>
            <person name="Nakayama K."/>
        </authorList>
    </citation>
    <scope>NUCLEOTIDE SEQUENCE</scope>
</reference>
<reference evidence="1" key="1">
    <citation type="journal article" date="2022" name="Int. J. Mol. Sci.">
        <title>Draft Genome of Tanacetum Coccineum: Genomic Comparison of Closely Related Tanacetum-Family Plants.</title>
        <authorList>
            <person name="Yamashiro T."/>
            <person name="Shiraishi A."/>
            <person name="Nakayama K."/>
            <person name="Satake H."/>
        </authorList>
    </citation>
    <scope>NUCLEOTIDE SEQUENCE</scope>
</reference>
<protein>
    <submittedName>
        <fullName evidence="1">Uncharacterized protein</fullName>
    </submittedName>
</protein>
<sequence length="90" mass="10312">MVRVCYVDYEAVEIRYHPGKLIETSNMDVDGSETAGQLEELEQAAKSKIYARMWVLQMEMEVANDNQIARKLLDVVKDVDKSLKKKAGNY</sequence>
<evidence type="ECO:0000313" key="2">
    <source>
        <dbReference type="Proteomes" id="UP001151760"/>
    </source>
</evidence>
<dbReference type="EMBL" id="BQNB010011585">
    <property type="protein sequence ID" value="GJS92490.1"/>
    <property type="molecule type" value="Genomic_DNA"/>
</dbReference>